<dbReference type="GO" id="GO:0005975">
    <property type="term" value="P:carbohydrate metabolic process"/>
    <property type="evidence" value="ECO:0007669"/>
    <property type="project" value="UniProtKB-ARBA"/>
</dbReference>
<dbReference type="SUPFAM" id="SSF49899">
    <property type="entry name" value="Concanavalin A-like lectins/glucanases"/>
    <property type="match status" value="2"/>
</dbReference>
<dbReference type="GO" id="GO:0004553">
    <property type="term" value="F:hydrolase activity, hydrolyzing O-glycosyl compounds"/>
    <property type="evidence" value="ECO:0007669"/>
    <property type="project" value="UniProtKB-ARBA"/>
</dbReference>
<reference evidence="5 6" key="1">
    <citation type="submission" date="2019-04" db="EMBL/GenBank/DDBJ databases">
        <title>Pedobacter sp. RP-3-22 sp. nov., isolated from Arctic soil.</title>
        <authorList>
            <person name="Dahal R.H."/>
            <person name="Kim D.-U."/>
        </authorList>
    </citation>
    <scope>NUCLEOTIDE SEQUENCE [LARGE SCALE GENOMIC DNA]</scope>
    <source>
        <strain evidence="5 6">RP-3-22</strain>
    </source>
</reference>
<keyword evidence="2" id="KW-1015">Disulfide bond</keyword>
<feature type="domain" description="Fibronectin type-III" evidence="4">
    <location>
        <begin position="31"/>
        <end position="121"/>
    </location>
</feature>
<evidence type="ECO:0000256" key="3">
    <source>
        <dbReference type="SAM" id="MobiDB-lite"/>
    </source>
</evidence>
<protein>
    <submittedName>
        <fullName evidence="5">DUF2341 domain-containing protein</fullName>
    </submittedName>
</protein>
<dbReference type="SMART" id="SM00560">
    <property type="entry name" value="LamGL"/>
    <property type="match status" value="1"/>
</dbReference>
<dbReference type="InterPro" id="IPR013783">
    <property type="entry name" value="Ig-like_fold"/>
</dbReference>
<evidence type="ECO:0000256" key="2">
    <source>
        <dbReference type="ARBA" id="ARBA00023157"/>
    </source>
</evidence>
<feature type="compositionally biased region" description="Polar residues" evidence="3">
    <location>
        <begin position="1"/>
        <end position="16"/>
    </location>
</feature>
<dbReference type="Gene3D" id="2.60.40.10">
    <property type="entry name" value="Immunoglobulins"/>
    <property type="match status" value="1"/>
</dbReference>
<dbReference type="Proteomes" id="UP000309488">
    <property type="component" value="Unassembled WGS sequence"/>
</dbReference>
<dbReference type="EMBL" id="SWBR01000001">
    <property type="protein sequence ID" value="TKC13245.1"/>
    <property type="molecule type" value="Genomic_DNA"/>
</dbReference>
<evidence type="ECO:0000313" key="6">
    <source>
        <dbReference type="Proteomes" id="UP000309488"/>
    </source>
</evidence>
<dbReference type="Pfam" id="PF13385">
    <property type="entry name" value="Laminin_G_3"/>
    <property type="match status" value="2"/>
</dbReference>
<organism evidence="5 6">
    <name type="scientific">Pedobacter polaris</name>
    <dbReference type="NCBI Taxonomy" id="2571273"/>
    <lineage>
        <taxon>Bacteria</taxon>
        <taxon>Pseudomonadati</taxon>
        <taxon>Bacteroidota</taxon>
        <taxon>Sphingobacteriia</taxon>
        <taxon>Sphingobacteriales</taxon>
        <taxon>Sphingobacteriaceae</taxon>
        <taxon>Pedobacter</taxon>
    </lineage>
</organism>
<dbReference type="InterPro" id="IPR013320">
    <property type="entry name" value="ConA-like_dom_sf"/>
</dbReference>
<dbReference type="CDD" id="cd00063">
    <property type="entry name" value="FN3"/>
    <property type="match status" value="1"/>
</dbReference>
<sequence length="3388" mass="350381">GTGVNSTTAQSVTTKPVSGRTYGFTPPIPTAPGSLTFTGVSGTAMTLNWSDLSSNERGFVVYSSSDGVNYSFASQTAAGITSSVQSGLTAGLTYYWKVYAVSEGGLSSALSGNQTTTTLVLTNWLHHKSITVDYTKVGTGPHTNFPLLISITDVDLKNKAQADGDDILFTSIDGAKLDHQIESYTSATGTLVAWVKIPSLSSAVNTTIEMYYGNASATAQQNVTGTWDANFKGIWHLNGAFTDATSNANNGTNTGTISATGKISGGRGFVRSDGADYITVPGKMGSPTSFTLSAWTNLTTTDVNAADIISIADNNVLRYDVSNGKTAGVSYDGTTWNTTLSSSNYASGWHYVVYTFDDVGNIQRIYVDGQPNGSATNFTTSPNYTGGTNTFFGTHGNGNTNMDFDGTMDEVRISNVSRSAGWILTEYNNQNNPSTFYSIGSEACQTIISQIPSSNLILNYKFNGNANDETDNDNGTLQNAPTTTSDRFGNAVSAYSFNGTNQYISTAKAFSNPSSYSTSIWFKTTTTVGGVLIGFSSMQTGVNGNRDRFIYMTGTGTLYIGVAPNAVKKYVSTTTAYNDGNWHLATSTLGAGGLKLYVDGLLVGSDGTVTSAENYSGYWRIGHDDIASWPNEPTSHYFQGTLDDAVIYHRELNAAEVSILYNSPDGAGSNGPVCVGTTLNLTATTVSGGIYAWTGPNGFTSSLQNPTLTYGTAYAGIYMVEVTTASCSTPSRAYVKVTSSLSTGQWMGSVSTDWANAANWCDGVVPSSTTDVVILATASNMPTISSSVSCKNLTINLGATVTLGSAGTLNIAGTLTNNGTFTNSGTVNFNGTSGQQTFSGVSSFYNLTLSNATGLLLPAAITVNNNLTISAGTLNANNFNIAVKGGWTNNASTTALTAGTATVTFNGTTAQTIAGTFATTFNNLTIANTGNSVTLSVNTNVTGNLSVSSGTFDLGAFTANRVSSGGVLTVSNNATLKIGGTNTYPTNYITNTLIVASTVEYSGTNQNIANQSYGNLKLSSASGAAVKTLPATALTVLGNLSSVLGSGTSVSFTAASAITVGGNVAIGASTTFNGSSYLFSTGGNWVNDGTFNGNTSTVTFTGSGTTVSGSGIQNFNNLTIAASLVNFVSNNISLTGNLATTGSGSFTQVSGGTLLMTGTSATISGSGISVDNLTVSGSVSTTTSFTLMGNLSVSGSFIASNGVITMTGSTKTISGVGTIGFSTLSVPGAISSTANFSISLGLSVNGSLSATAGTATFTGTSTLSGTANLYNITVNGTSLLLSAGSTLGVANLLSITSGTLDVTSSAPNTVNFNGTGAQGINAITYSNLMLSNGNTKTASGAFTINNNLTIATSTNFIPGGYTHSIYGSWTNSGNFTAGTSTIQFLANQNSSITGSTTFNVLTINKATSATSVTIQSNITAATVNMTVGTMYTAANTLTITNTRTGNGIILGNINRTHAFTTGVAYAFEGPENTINFTAVSGVTSVTVSVVKAPVSDFPFGGSISRAYTITVPNGTYTATLRLHYEDDELNGSVESSMALWRYNGTAWVSSGKTANSTTANYVEQSGLTAITNRWTFSDNSNVIQWNGSVSTNWNTAANWTVLQGSASAPPSATDIVNLGTVTFTHQPTISSTVNVKNINFGDVQAVSLSMTSSGSLTSGDIKGIWNNNITHTINANDQSITINGDLSLSDGVTGHAINLNIGAGTVNLMGSLNQLGGANVVFTAAGAMAISKNFNYLNGTFTAGSGTVIYNGTENQEIGHVNYNNLTINKLAGAAFINFVTTIAGNFLVSAGEADISAATTVVGNVTVSTGAILHNTNILHIGGNWNNSGTFNDDGINVIFNGAGTQTISTATFNNLEINKTVGTIAILSGNVTLKGNLAGTSGTLDIQSYFFNRDVVGGTATIANAGTLIIGANNAPTKFSNYALAASSTVIFNGTATQHLQLPGVTYGNLIFRNAGLKILYTAITVNGDLTIETGATFDGGSNTITLNSNWVNTGTFTPSSSTVLWAGTSKNISGNTTFNRVTVTGSYTLLNDIVFNTLLNITSTGSLSGGPTIVTTMNGDLVNSGILYSLGTTIFTGNTVQTLSLINAVQTVALRVSFNGSISPVLNSTSTPQFGYLTINNTGGVNPSLDWTILYSLTIGSGASFNAGAFTHNILGAVTNNGTINSSGVLNLIPSTAVPINLGTNFSSTGTVIFGGTGAITLTATPYNFYNIIVSNTNAAGISASSNWTIANNLTVNSGSILNAGTYTHIVGGHLANSGTINSGTSTFILNGTSTQNISTGSAFNNLTINKASGLSILLSDASVNGVLNFIAGKIQTGNYKLIQSSTGTITGAGQHTGWVNGKLQKYIITGATNKIFEVGDATNYTPVTIAFANVTTAGNLTASTTASDHANIGSSVINPALTANRHWTLTSSNIVFTSYSLTGTFVAGDLDNGTSPTSLIMGQYNNGEWSYPTVGANTTTTIQAISLTSFGDFQPGVMLSLIKTWDGGAGTNNWGDAANWNTNGVPTSIDDVDLTGSHIININVAAVTKNLLLNNATLILTLTTGNSLTVSENFTLSAGTFNTATIFPTVNGTVNVANGTVEFSGSASQTIPVYNYNNLTSSSTGARALANNGIIGIAGTFTPGTNAYTITGSTIDYNAPGKQTVSAFNYNNLTLSNSEIKTFAIGTSGISSTLAITGSASADALTNTATISYNGSTSQTVTPLTYYTLDIASVGSTVSLGANLNIEGDLSVTSGTFDLGSFTANRLTEGGTLTVANAAKLKIGGTNTLPANYTAHSIGATSTIVYEGTSQVIAALNSSQSYGHLEVLGSGATLNADVAVTSNLTISGSLNINTHTLKIGGAISNSGTFTASNGTIEMNGTVAQTIPASTFAANAIKNLTTNNAAGVILQGTLDLTEILLASSGQFNTGGHLTLISSATKTALIDGSGSGSVTGNVTMQRYLAAGYGYKYFSSPFQAATVGNFSATVDLNSTFANFYTYIQDKITSGFTSYTNPSNILTPMHGYAADFGSSTASKLVSITGVVNNGTLSSTLFNHNRPFTQGFNLVGNPYPSPIDWNAASGWTKTNIDNAVYFFNSGTTSQYTGAYSTYINGVSSDGIAGNIIASMQGFFIHVSDGSYPVSGTLGFNNSVRVNDLSPIFHKSTFSSVTKGNNQKPRILLRLSANFSGQELSSDPLVVYTNEFAGPAFDQNLDAIKLMNSNEQLPNLYSIATDLSKLVINSMQDFDSLTVIPLGVQTAKDGLVTFNLRNVEKWPSYLRLYLKDEESGISHDLQQNAKYAINLEKGTYENRFSLQFRATGKPSVITSGTDEYIVFGSNGNLQVRIRLVKEQKGYLVISNMLGQLISRRPINGNGDYPLDGLSPETIYLVSFITPTGTHTKKIHISK</sequence>
<dbReference type="Gene3D" id="2.60.120.200">
    <property type="match status" value="2"/>
</dbReference>
<gene>
    <name evidence="5" type="ORF">FA048_06460</name>
</gene>
<dbReference type="InterPro" id="IPR036116">
    <property type="entry name" value="FN3_sf"/>
</dbReference>
<name>A0A4U1CXT4_9SPHI</name>
<proteinExistence type="predicted"/>
<dbReference type="SMART" id="SM00060">
    <property type="entry name" value="FN3"/>
    <property type="match status" value="1"/>
</dbReference>
<dbReference type="PROSITE" id="PS50853">
    <property type="entry name" value="FN3"/>
    <property type="match status" value="1"/>
</dbReference>
<dbReference type="InterPro" id="IPR018765">
    <property type="entry name" value="DUF2341"/>
</dbReference>
<keyword evidence="6" id="KW-1185">Reference proteome</keyword>
<accession>A0A4U1CXT4</accession>
<dbReference type="Pfam" id="PF10102">
    <property type="entry name" value="DUF2341"/>
    <property type="match status" value="1"/>
</dbReference>
<evidence type="ECO:0000259" key="4">
    <source>
        <dbReference type="PROSITE" id="PS50853"/>
    </source>
</evidence>
<keyword evidence="1" id="KW-0732">Signal</keyword>
<comment type="caution">
    <text evidence="5">The sequence shown here is derived from an EMBL/GenBank/DDBJ whole genome shotgun (WGS) entry which is preliminary data.</text>
</comment>
<dbReference type="InterPro" id="IPR006558">
    <property type="entry name" value="LamG-like"/>
</dbReference>
<feature type="region of interest" description="Disordered" evidence="3">
    <location>
        <begin position="1"/>
        <end position="24"/>
    </location>
</feature>
<feature type="non-terminal residue" evidence="5">
    <location>
        <position position="1"/>
    </location>
</feature>
<evidence type="ECO:0000256" key="1">
    <source>
        <dbReference type="ARBA" id="ARBA00022729"/>
    </source>
</evidence>
<dbReference type="InterPro" id="IPR003961">
    <property type="entry name" value="FN3_dom"/>
</dbReference>
<dbReference type="OrthoDB" id="101122at2"/>
<dbReference type="SUPFAM" id="SSF49265">
    <property type="entry name" value="Fibronectin type III"/>
    <property type="match status" value="1"/>
</dbReference>
<evidence type="ECO:0000313" key="5">
    <source>
        <dbReference type="EMBL" id="TKC13245.1"/>
    </source>
</evidence>